<sequence>MSKHVTPSPLPQRQSSGSQSFISPFGAMACVQYQPVPYRTDLPAARIDLHLAALCAALSREEWATLCALWREIRDGEEYDVLRQFRPVGTDKRRPTDNARAWWVYAIHVTLHRIRRYRERRVFVWEDYKHLKAAREEYMTLFKRTRRGRLGANWLSELTMQEALRLRELEIELPIESIKLARRLAYHRARLEREHRDIILEKRRQQKQEAAEEKTGERECASIVGNAMDMDQARGKGGSSWWSWSFFSRTRNTACEALDEDVTDLQAEVEEMFQLVYAERWTLAQRHAIAKEFGIPESEVESLSDVGGTSHRSLGELQWQVYLHISGLELMLCESTGERAPFATLAIERFNANLAYMFIRRFSFNFSLDEYVVLAHLAEKPRAVSVIRVARERCVTRDSENVPAMLLFLKRHYAGSLAEYDAETGVMPYEIGLEWGPMDCNLDASFLQACIEFARPPSATLFSSLSAALPATLGGVRPSCERRQETMDSTTQRAVLMMRVEREFLCSWRILLHDVRIVASEAERQLTRIRVEQLEVRNDPAKKLERRRRIQTLTGISDTFGDDADHWVNTVHVTVEGLTAESLLNPVSADASVYGDKDDKSEKHWERVMSLPSFTLCVKKSVMMQRSPSVPFFSASLMFAHPLQFRCSRQSLSVLCNFFSLMTDICQRIFQLAATNTVSLASVASPSMIFHAQVLTVDERYFVEHEPSPWWKQEQFYREKMQAPEVIDTYRRVELATGKMILYHGKRPSFPSHFFELCRGHLHIAQYASEVSLFLESGGISHEYRRGVLKAKEVLFGKYKFPPLGSMSLLEALVEEWCQAHTDSREEEEEEEVKRAFRIIYVASRTRPCRHLRVRLKTAEEAQHFVNALNTHAVGYHAMGIPPDPTPAEEAAESQKGAEHHLRLFTLDMSIPKCTFLLLDEAIENQEDGAAPPAHEVLITAVNLFYVQKKRKKLINFAINGLSVTAHARTVPVVEVTKSAATPPVSDFASAAMVNADTGACPAINILFQMKERVYPHLARKYMKLTASAEVKLEFSSELMNVVEMLWDITGIMTNQIYGYMRYQSVPWSDETAASIEEKWRADPAGALLQNNDLSIALEHLVLSLYYPTDRFELADKTDVALDADAPPGDSSGDMDDAARGPVTVIDGSHVRIHWSNTEGCNKTYSIIHNPRIMMRTASTGELVHVVIPTRNHREEKTTGRTLTSNPTLSLSFSIHHEPPMLSRSDFIANGGPSGYRYTHFVLLSGTHLNVVYWQSQLWSLIEVFSRGVISRATWLVWRQPYTVGTPLLRWPQPDAPPAPFSWNLLHKHVELSHVQLLLPDERAHFPATRLWGKFDLCRFHDTLVIGGESDPASQKRCVQHISTLTLEGLEIQEMRRKFNINDAANVNMVTLLSRTSFLLEFSYELFRVDGWNGTRPRRFRVEMPENVVFQGTTHQFLLLVDWFFVNYMEEPWRARFLPNTVAIDPFLLAYGAGEELTEWTVDIPYACFHLKDPPRLYHCVEDEVGSLVGFERSAIDLAVVIERFKMELQWRLGDGFLSRHSVGEVSVWQLEPLLQNRVEFRCHPKEVVDDSFRFLWFHNENRETAMSPTKVEEERQSMSHATMNEDMAIEGSYEVNFKNGDKLVSSRIAIHAVDITPEPYFLFNLKDSLFSLYARNAYGQILRWESRVAGVPLIPPDPALQDYSTNHHFTLVGLNVVIPKLLCPRQRVMPLFVASIKSIEFVSSSEKYGANCAWSISVDSITQNGLVVDNNVSGGGWKLTPLFVPPFCSENDTEALKAKQLLSLTCMAEHGLMGTVDSLWIAIPLKREIHALCEVFEKGGYKELCWLWTFLEERRMWRNGGLRSQASDALLSVHVTIKAPCVVMPEHGGAAAGSVDFGRGVVFSPGDILVARDTKGESSFGVSLAAMSVRLLQKHPCYVIKPTRVDVSGYFQGDAMWELQLNLHAIMVEVEQSLYELLLHSLVQNFVAIEAEFFDTCSASVEDTALCLRLPLGDPTVSGSGDVPASVRGSSFGIRVCVEWESFTLRVLRNNVGFFLQMGEMSAMYDLPAGERELRVNPTVARRVHINLNFITLGADNRPNLLDMRPTATVSSCLTRDSSGEKQEEEDESVGILPSYGCLSFCLDACSKGKEEIQIDFGRAVVLLEKSTMHLLLSTIYEPYRRIVLQEYHVHDVRSIDGDITLQERLVLSQRNKVRVVQGRYNHITIDGNGHDIYFIDARSPLLSLGDGLTLCIINARIHLYGKVLEYYMAVGNGSYVIADSARNVLINEAPQSCGEVRTTAAGPESNTLDFKNGEDETASSPLRCNSKGRGSGNTKDNVLGSSEVGGCRTNSVTRRVTASAVLLLTLPEGTDGLHVAPQKSSHTAQFSRSLVLQATMSVEMEMTISDSRVMDGSSTFDMSEFVLYSKYLDADGSLMETRPLVSEWALTVHHTQSRSQLENLLKQHVEVHCPHDIEVQLRYGDVYLCWDAVLQARQAIGHIEKNVLDDVVGSEVDSSLETPQYTSQESNGTTQVVKHTSLSFNLRYFSVDVVDDSSDVNIPLFRARIDNLVTPKVEKKGLALKLHVSFTCSIIYYNFSTSAWCSLLEPVLLDFVLRSEPNLSLEDVRRRKGYLRVGLHLRPVRLHFSARVLENVRRVWLLKKGLEDAGHAFEQDTLCKPHGAMKQQFCMYRVTQHFGHNLEIRFAHNSHDSLCKPSILNANEIMQFNFPRVEGHELPLWKHRLLVSFLNKKEVVSIAKTGKHLIFRGPGLVDRNLLVDVTVSGGQKLVEFRTNITFKNELPFSMDVAGVGLVPPGGVLYLPVHCLRRRTSFMPYKEGHCSTSCSLGVAYDMLPFLHEQVFLGVCRVDCNEILETSNSVQASTSLRQSVFFCLRFSGKKCIGTSDVIDCRGTFEAPFMIVNGTSLPMRIRLLYRRETQKQNCSLLVFEETNSHEQVTTIDVASGERSCITQVTPLKDIYIDVFVAQANGEAMGQTFRHSGSSPSPALVRSVSKRVCDRTITLHDQRGASIILHLDYVPRVVTIWCPYWIINRTPHCLRVADVKNGALTAGLCSEHGITPAASRNVIGGINSDGPAYLLNTKRMEKLGDKAVIYVSIGRYISDSDIQWTKWSDKVPIGPLRESGILDGSFREHVNLSLSYTVEFVGGRMKATRVVTFSPRWILQNCTDNTITSRQCGVKANGNTNFIPRSVELAPSQSQVIDFSRGGNAANSIQVRLSPDEETGIQRSYWSHPLKIDKLSERAFNVHYELQMKVQGGCCVYPDDTVIQIGDVSCFTRAVSDVLMVSCHTRGGTMFVVVSRPHRPPLVVENRTRYKINVRQRGVSQLVVVYPRTTRGLAWEDSKSQPVMELWEAENRTARIKPLLINFEPQAVLRRSEQLQQTLSLPDGVILFVRVRGLSRTSYAISITTENTIDTFCSLPYFQFFLRVKVDSIYALLSDDDEDFILLTVKPVMFFLSQGKEAKGHGDEQVFDFSVSVIQVDDGRLHAKQRVVAQLVDSRPSTIHFLRNLFRTTPILCLKEFVINLSSVEVHLEDSFIFQAMKCLDHMRAVLGNESLPLSSSRRNEHLLASRVTGNKRSLHAKEVWKQQVVFIDHLLIEETMVSISLYRSPGALNDPMWEQLGYLSLFIRSVRDARFVWRRIEQWGVYETLWLLGASYSSFYKHKLQQQMSNVVHVAGLDMMRGFVTDLLQGYFSSAIVTNIDRSKLRIGRRAEAHFADDEKSLGATEGVAVTSHNIFEDMLNLETAETVSRSEDGGSVAGKGIREEAHGPHLSLTLFNTKPTCETGGRIIEAAMCLPWSAFCARVSDSELCIYGVFAVKRFLRNLDFANTFRMQWQMQDLTFKGTGVSGTSTVPRNIGHCESCAQIEMMREQRFKADSPSALPHPDSGLITWAEFVHHISWSEFVQLCSPSEVRQYAGLVMFSLVGEPINMIRIDGDKELRLNKEIA</sequence>
<dbReference type="GeneID" id="40326311"/>
<proteinExistence type="inferred from homology"/>
<protein>
    <recommendedName>
        <fullName evidence="3">Vacuolar protein sorting-associated protein 13 VPS13 adaptor binding domain-containing protein</fullName>
    </recommendedName>
</protein>
<dbReference type="InterPro" id="IPR026847">
    <property type="entry name" value="VPS13"/>
</dbReference>
<organism evidence="4 5">
    <name type="scientific">Trypanosoma rangeli</name>
    <dbReference type="NCBI Taxonomy" id="5698"/>
    <lineage>
        <taxon>Eukaryota</taxon>
        <taxon>Discoba</taxon>
        <taxon>Euglenozoa</taxon>
        <taxon>Kinetoplastea</taxon>
        <taxon>Metakinetoplastina</taxon>
        <taxon>Trypanosomatida</taxon>
        <taxon>Trypanosomatidae</taxon>
        <taxon>Trypanosoma</taxon>
        <taxon>Herpetosoma</taxon>
    </lineage>
</organism>
<dbReference type="RefSeq" id="XP_029240713.1">
    <property type="nucleotide sequence ID" value="XM_029379382.1"/>
</dbReference>
<evidence type="ECO:0000256" key="1">
    <source>
        <dbReference type="ARBA" id="ARBA00006545"/>
    </source>
</evidence>
<evidence type="ECO:0000313" key="4">
    <source>
        <dbReference type="EMBL" id="RNF08970.1"/>
    </source>
</evidence>
<feature type="region of interest" description="Disordered" evidence="2">
    <location>
        <begin position="2278"/>
        <end position="2326"/>
    </location>
</feature>
<dbReference type="PANTHER" id="PTHR16166">
    <property type="entry name" value="VACUOLAR PROTEIN SORTING-ASSOCIATED PROTEIN VPS13"/>
    <property type="match status" value="1"/>
</dbReference>
<gene>
    <name evidence="4" type="ORF">TraAM80_02378</name>
</gene>
<comment type="caution">
    <text evidence="4">The sequence shown here is derived from an EMBL/GenBank/DDBJ whole genome shotgun (WGS) entry which is preliminary data.</text>
</comment>
<name>A0A3R7L768_TRYRA</name>
<dbReference type="GO" id="GO:0045053">
    <property type="term" value="P:protein retention in Golgi apparatus"/>
    <property type="evidence" value="ECO:0007669"/>
    <property type="project" value="TreeGrafter"/>
</dbReference>
<dbReference type="Pfam" id="PF25036">
    <property type="entry name" value="VPS13_VAB"/>
    <property type="match status" value="1"/>
</dbReference>
<comment type="similarity">
    <text evidence="1">Belongs to the VPS13 family.</text>
</comment>
<evidence type="ECO:0000256" key="2">
    <source>
        <dbReference type="SAM" id="MobiDB-lite"/>
    </source>
</evidence>
<evidence type="ECO:0000259" key="3">
    <source>
        <dbReference type="Pfam" id="PF25036"/>
    </source>
</evidence>
<dbReference type="OMA" id="HINWYEF"/>
<dbReference type="PANTHER" id="PTHR16166:SF93">
    <property type="entry name" value="INTERMEMBRANE LIPID TRANSFER PROTEIN VPS13"/>
    <property type="match status" value="1"/>
</dbReference>
<dbReference type="Proteomes" id="UP000283634">
    <property type="component" value="Unassembled WGS sequence"/>
</dbReference>
<dbReference type="GO" id="GO:0006623">
    <property type="term" value="P:protein targeting to vacuole"/>
    <property type="evidence" value="ECO:0007669"/>
    <property type="project" value="TreeGrafter"/>
</dbReference>
<dbReference type="OrthoDB" id="272810at2759"/>
<reference evidence="4 5" key="1">
    <citation type="journal article" date="2018" name="BMC Genomics">
        <title>Genomic comparison of Trypanosoma conorhini and Trypanosoma rangeli to Trypanosoma cruzi strains of high and low virulence.</title>
        <authorList>
            <person name="Bradwell K.R."/>
            <person name="Koparde V.N."/>
            <person name="Matveyev A.V."/>
            <person name="Serrano M.G."/>
            <person name="Alves J.M."/>
            <person name="Parikh H."/>
            <person name="Huang B."/>
            <person name="Lee V."/>
            <person name="Espinosa-Alvarez O."/>
            <person name="Ortiz P.A."/>
            <person name="Costa-Martins A.G."/>
            <person name="Teixeira M.M."/>
            <person name="Buck G.A."/>
        </authorList>
    </citation>
    <scope>NUCLEOTIDE SEQUENCE [LARGE SCALE GENOMIC DNA]</scope>
    <source>
        <strain evidence="4 5">AM80</strain>
    </source>
</reference>
<accession>A0A3R7L768</accession>
<dbReference type="EMBL" id="MKGL01000056">
    <property type="protein sequence ID" value="RNF08970.1"/>
    <property type="molecule type" value="Genomic_DNA"/>
</dbReference>
<feature type="domain" description="Vacuolar protein sorting-associated protein 13 VPS13 adaptor binding" evidence="3">
    <location>
        <begin position="2921"/>
        <end position="3247"/>
    </location>
</feature>
<evidence type="ECO:0000313" key="5">
    <source>
        <dbReference type="Proteomes" id="UP000283634"/>
    </source>
</evidence>
<dbReference type="InterPro" id="IPR009543">
    <property type="entry name" value="VPS13_VAB"/>
</dbReference>
<dbReference type="VEuPathDB" id="TriTrypDB:TRSC58_06592"/>
<keyword evidence="5" id="KW-1185">Reference proteome</keyword>
<dbReference type="PROSITE" id="PS51257">
    <property type="entry name" value="PROKAR_LIPOPROTEIN"/>
    <property type="match status" value="1"/>
</dbReference>